<feature type="domain" description="Wax synthase" evidence="9">
    <location>
        <begin position="120"/>
        <end position="196"/>
    </location>
</feature>
<evidence type="ECO:0000256" key="8">
    <source>
        <dbReference type="SAM" id="Phobius"/>
    </source>
</evidence>
<keyword evidence="4" id="KW-0808">Transferase</keyword>
<reference evidence="11" key="1">
    <citation type="journal article" date="2014" name="Proc. Natl. Acad. Sci. U.S.A.">
        <title>Extensive sampling of basidiomycete genomes demonstrates inadequacy of the white-rot/brown-rot paradigm for wood decay fungi.</title>
        <authorList>
            <person name="Riley R."/>
            <person name="Salamov A.A."/>
            <person name="Brown D.W."/>
            <person name="Nagy L.G."/>
            <person name="Floudas D."/>
            <person name="Held B.W."/>
            <person name="Levasseur A."/>
            <person name="Lombard V."/>
            <person name="Morin E."/>
            <person name="Otillar R."/>
            <person name="Lindquist E.A."/>
            <person name="Sun H."/>
            <person name="LaButti K.M."/>
            <person name="Schmutz J."/>
            <person name="Jabbour D."/>
            <person name="Luo H."/>
            <person name="Baker S.E."/>
            <person name="Pisabarro A.G."/>
            <person name="Walton J.D."/>
            <person name="Blanchette R.A."/>
            <person name="Henrissat B."/>
            <person name="Martin F."/>
            <person name="Cullen D."/>
            <person name="Hibbett D.S."/>
            <person name="Grigoriev I.V."/>
        </authorList>
    </citation>
    <scope>NUCLEOTIDE SEQUENCE [LARGE SCALE GENOMIC DNA]</scope>
    <source>
        <strain evidence="11">FD-172 SS1</strain>
    </source>
</reference>
<dbReference type="PANTHER" id="PTHR31595">
    <property type="entry name" value="LONG-CHAIN-ALCOHOL O-FATTY-ACYLTRANSFERASE 3-RELATED"/>
    <property type="match status" value="1"/>
</dbReference>
<feature type="transmembrane region" description="Helical" evidence="8">
    <location>
        <begin position="236"/>
        <end position="258"/>
    </location>
</feature>
<dbReference type="GO" id="GO:0008374">
    <property type="term" value="F:O-acyltransferase activity"/>
    <property type="evidence" value="ECO:0007669"/>
    <property type="project" value="InterPro"/>
</dbReference>
<evidence type="ECO:0000256" key="6">
    <source>
        <dbReference type="ARBA" id="ARBA00022989"/>
    </source>
</evidence>
<dbReference type="GO" id="GO:0006629">
    <property type="term" value="P:lipid metabolic process"/>
    <property type="evidence" value="ECO:0007669"/>
    <property type="project" value="InterPro"/>
</dbReference>
<evidence type="ECO:0000313" key="10">
    <source>
        <dbReference type="EMBL" id="KDQ11100.1"/>
    </source>
</evidence>
<feature type="transmembrane region" description="Helical" evidence="8">
    <location>
        <begin position="213"/>
        <end position="230"/>
    </location>
</feature>
<keyword evidence="7 8" id="KW-0472">Membrane</keyword>
<dbReference type="InterPro" id="IPR044851">
    <property type="entry name" value="Wax_synthase"/>
</dbReference>
<keyword evidence="6 8" id="KW-1133">Transmembrane helix</keyword>
<evidence type="ECO:0000256" key="7">
    <source>
        <dbReference type="ARBA" id="ARBA00023136"/>
    </source>
</evidence>
<accession>A0A067M8R8</accession>
<gene>
    <name evidence="10" type="ORF">BOTBODRAFT_466154</name>
</gene>
<comment type="pathway">
    <text evidence="2">Secondary metabolite biosynthesis.</text>
</comment>
<name>A0A067M8R8_BOTB1</name>
<dbReference type="InParanoid" id="A0A067M8R8"/>
<evidence type="ECO:0000256" key="3">
    <source>
        <dbReference type="ARBA" id="ARBA00007282"/>
    </source>
</evidence>
<evidence type="ECO:0000256" key="5">
    <source>
        <dbReference type="ARBA" id="ARBA00022692"/>
    </source>
</evidence>
<dbReference type="AlphaFoldDB" id="A0A067M8R8"/>
<keyword evidence="5 8" id="KW-0812">Transmembrane</keyword>
<evidence type="ECO:0000259" key="9">
    <source>
        <dbReference type="Pfam" id="PF13813"/>
    </source>
</evidence>
<comment type="similarity">
    <text evidence="3">Belongs to the wax synthase family.</text>
</comment>
<dbReference type="Pfam" id="PF13813">
    <property type="entry name" value="MBOAT_2"/>
    <property type="match status" value="1"/>
</dbReference>
<dbReference type="STRING" id="930990.A0A067M8R8"/>
<sequence length="284" mass="31562">MCFAVRGIGWDFGTGSGLYVASTSRNVKNRSQFLFQTLTSAFQYYLSVDLLNTFLKLIPGVGTPEGGSIYISILPPAQRALMAFMITFTTGLLVPGLLGLGYDIGTFFAVLVLRHDPAAWPPLFDKPWGRTSIHAHWARGWHNLLRQTFFILGGFPFQAFLGRVGLEFGTFFGSALYHYLAMYSIGRTDLRVLVFFTAQFFGMRLEKWWRRSTGYAVGGPLGFLWLFVWMTGTGQIYSEALMTAGVGGGTIIPSWLSIGQRWALPYMKAALTNTFPVLFPPLAA</sequence>
<dbReference type="Proteomes" id="UP000027195">
    <property type="component" value="Unassembled WGS sequence"/>
</dbReference>
<evidence type="ECO:0000256" key="1">
    <source>
        <dbReference type="ARBA" id="ARBA00004141"/>
    </source>
</evidence>
<proteinExistence type="inferred from homology"/>
<dbReference type="InterPro" id="IPR032805">
    <property type="entry name" value="Wax_synthase_dom"/>
</dbReference>
<dbReference type="GO" id="GO:0016020">
    <property type="term" value="C:membrane"/>
    <property type="evidence" value="ECO:0007669"/>
    <property type="project" value="UniProtKB-SubCell"/>
</dbReference>
<dbReference type="EMBL" id="KL198061">
    <property type="protein sequence ID" value="KDQ11100.1"/>
    <property type="molecule type" value="Genomic_DNA"/>
</dbReference>
<protein>
    <recommendedName>
        <fullName evidence="9">Wax synthase domain-containing protein</fullName>
    </recommendedName>
</protein>
<dbReference type="HOGENOM" id="CLU_034105_0_0_1"/>
<organism evidence="10 11">
    <name type="scientific">Botryobasidium botryosum (strain FD-172 SS1)</name>
    <dbReference type="NCBI Taxonomy" id="930990"/>
    <lineage>
        <taxon>Eukaryota</taxon>
        <taxon>Fungi</taxon>
        <taxon>Dikarya</taxon>
        <taxon>Basidiomycota</taxon>
        <taxon>Agaricomycotina</taxon>
        <taxon>Agaricomycetes</taxon>
        <taxon>Cantharellales</taxon>
        <taxon>Botryobasidiaceae</taxon>
        <taxon>Botryobasidium</taxon>
    </lineage>
</organism>
<dbReference type="OrthoDB" id="1077582at2759"/>
<keyword evidence="11" id="KW-1185">Reference proteome</keyword>
<evidence type="ECO:0000256" key="4">
    <source>
        <dbReference type="ARBA" id="ARBA00022679"/>
    </source>
</evidence>
<evidence type="ECO:0000313" key="11">
    <source>
        <dbReference type="Proteomes" id="UP000027195"/>
    </source>
</evidence>
<evidence type="ECO:0000256" key="2">
    <source>
        <dbReference type="ARBA" id="ARBA00005179"/>
    </source>
</evidence>
<comment type="subcellular location">
    <subcellularLocation>
        <location evidence="1">Membrane</location>
        <topology evidence="1">Multi-pass membrane protein</topology>
    </subcellularLocation>
</comment>
<dbReference type="PANTHER" id="PTHR31595:SF57">
    <property type="entry name" value="OS04G0481900 PROTEIN"/>
    <property type="match status" value="1"/>
</dbReference>